<organism evidence="6 7">
    <name type="scientific">Lactonifactor longoviformis DSM 17459</name>
    <dbReference type="NCBI Taxonomy" id="1122155"/>
    <lineage>
        <taxon>Bacteria</taxon>
        <taxon>Bacillati</taxon>
        <taxon>Bacillota</taxon>
        <taxon>Clostridia</taxon>
        <taxon>Eubacteriales</taxon>
        <taxon>Clostridiaceae</taxon>
        <taxon>Lactonifactor</taxon>
    </lineage>
</organism>
<dbReference type="InterPro" id="IPR041492">
    <property type="entry name" value="HAD_2"/>
</dbReference>
<dbReference type="GO" id="GO:0003824">
    <property type="term" value="F:catalytic activity"/>
    <property type="evidence" value="ECO:0007669"/>
    <property type="project" value="UniProtKB-ARBA"/>
</dbReference>
<dbReference type="Gene3D" id="1.10.150.240">
    <property type="entry name" value="Putative phosphatase, domain 2"/>
    <property type="match status" value="1"/>
</dbReference>
<dbReference type="SFLD" id="SFLDG01129">
    <property type="entry name" value="C1.5:_HAD__Beta-PGM__Phosphata"/>
    <property type="match status" value="1"/>
</dbReference>
<dbReference type="SUPFAM" id="SSF56784">
    <property type="entry name" value="HAD-like"/>
    <property type="match status" value="1"/>
</dbReference>
<dbReference type="CDD" id="cd16423">
    <property type="entry name" value="HAD_BPGM-like"/>
    <property type="match status" value="1"/>
</dbReference>
<keyword evidence="7" id="KW-1185">Reference proteome</keyword>
<dbReference type="SFLD" id="SFLDG01135">
    <property type="entry name" value="C1.5.6:_HAD__Beta-PGM__Phospha"/>
    <property type="match status" value="1"/>
</dbReference>
<comment type="cofactor">
    <cofactor evidence="1">
        <name>Mg(2+)</name>
        <dbReference type="ChEBI" id="CHEBI:18420"/>
    </cofactor>
</comment>
<dbReference type="GO" id="GO:0046872">
    <property type="term" value="F:metal ion binding"/>
    <property type="evidence" value="ECO:0007669"/>
    <property type="project" value="UniProtKB-KW"/>
</dbReference>
<protein>
    <submittedName>
        <fullName evidence="6">Haloacid dehalogenase superfamily, subfamily IA, variant 3 with third motif having DD or ED/haloacid dehalogenase superfamily, subfamily IA, variant 1 with third motif having Dx(3-4)D or Dx(3-4)E</fullName>
    </submittedName>
</protein>
<dbReference type="RefSeq" id="WP_072854549.1">
    <property type="nucleotide sequence ID" value="NZ_FQVI01000035.1"/>
</dbReference>
<dbReference type="EMBL" id="FQVI01000035">
    <property type="protein sequence ID" value="SHF50710.1"/>
    <property type="molecule type" value="Genomic_DNA"/>
</dbReference>
<dbReference type="NCBIfam" id="TIGR01549">
    <property type="entry name" value="HAD-SF-IA-v1"/>
    <property type="match status" value="1"/>
</dbReference>
<dbReference type="PRINTS" id="PR00413">
    <property type="entry name" value="HADHALOGNASE"/>
</dbReference>
<keyword evidence="3" id="KW-0479">Metal-binding</keyword>
<dbReference type="NCBIfam" id="TIGR01509">
    <property type="entry name" value="HAD-SF-IA-v3"/>
    <property type="match status" value="1"/>
</dbReference>
<evidence type="ECO:0000313" key="6">
    <source>
        <dbReference type="EMBL" id="SHF50710.1"/>
    </source>
</evidence>
<accession>A0A1M5C7S7</accession>
<dbReference type="InterPro" id="IPR023214">
    <property type="entry name" value="HAD_sf"/>
</dbReference>
<reference evidence="6 7" key="1">
    <citation type="submission" date="2016-11" db="EMBL/GenBank/DDBJ databases">
        <authorList>
            <person name="Jaros S."/>
            <person name="Januszkiewicz K."/>
            <person name="Wedrychowicz H."/>
        </authorList>
    </citation>
    <scope>NUCLEOTIDE SEQUENCE [LARGE SCALE GENOMIC DNA]</scope>
    <source>
        <strain evidence="6 7">DSM 17459</strain>
    </source>
</reference>
<gene>
    <name evidence="6" type="ORF">SAMN02745158_04010</name>
</gene>
<dbReference type="AlphaFoldDB" id="A0A1M5C7S7"/>
<dbReference type="SFLD" id="SFLDS00003">
    <property type="entry name" value="Haloacid_Dehalogenase"/>
    <property type="match status" value="1"/>
</dbReference>
<dbReference type="Gene3D" id="3.40.50.1000">
    <property type="entry name" value="HAD superfamily/HAD-like"/>
    <property type="match status" value="1"/>
</dbReference>
<dbReference type="InterPro" id="IPR036412">
    <property type="entry name" value="HAD-like_sf"/>
</dbReference>
<dbReference type="InterPro" id="IPR023198">
    <property type="entry name" value="PGP-like_dom2"/>
</dbReference>
<dbReference type="InterPro" id="IPR051600">
    <property type="entry name" value="Beta-PGM-like"/>
</dbReference>
<evidence type="ECO:0000256" key="2">
    <source>
        <dbReference type="ARBA" id="ARBA00006171"/>
    </source>
</evidence>
<dbReference type="OrthoDB" id="9797743at2"/>
<dbReference type="STRING" id="1122155.SAMN02745158_04010"/>
<comment type="similarity">
    <text evidence="2">Belongs to the HAD-like hydrolase superfamily. CbbY/CbbZ/Gph/YieH family.</text>
</comment>
<sequence length="230" mass="25866">MLKGIIFDMDGVLINSEPVHYEIWKMTMKERKVDLSYEIYKPCIGSTAGFLMNLLSEAYGVDKDDRKLMEEHEAIKWKVMKERGYPLIEGVPELLGRLKQAGYRLAIASSSPEPYIRDVVRSLELEPYFHVICSGESVRNPKPAPDIFLRTAKLLGLSPEECIVVEDSTNGCRAAKAAGICCVGYYNPDSGEQDLSTAEIIVEGYEEIDGGFMEKVYRRSRKEPVVIGET</sequence>
<dbReference type="InterPro" id="IPR006439">
    <property type="entry name" value="HAD-SF_hydro_IA"/>
</dbReference>
<keyword evidence="5" id="KW-0119">Carbohydrate metabolism</keyword>
<keyword evidence="4" id="KW-0460">Magnesium</keyword>
<proteinExistence type="inferred from homology"/>
<dbReference type="PANTHER" id="PTHR46193">
    <property type="entry name" value="6-PHOSPHOGLUCONATE PHOSPHATASE"/>
    <property type="match status" value="1"/>
</dbReference>
<dbReference type="Pfam" id="PF13419">
    <property type="entry name" value="HAD_2"/>
    <property type="match status" value="1"/>
</dbReference>
<evidence type="ECO:0000313" key="7">
    <source>
        <dbReference type="Proteomes" id="UP000184245"/>
    </source>
</evidence>
<evidence type="ECO:0000256" key="1">
    <source>
        <dbReference type="ARBA" id="ARBA00001946"/>
    </source>
</evidence>
<dbReference type="PANTHER" id="PTHR46193:SF18">
    <property type="entry name" value="HEXITOL PHOSPHATASE B"/>
    <property type="match status" value="1"/>
</dbReference>
<evidence type="ECO:0000256" key="3">
    <source>
        <dbReference type="ARBA" id="ARBA00022723"/>
    </source>
</evidence>
<name>A0A1M5C7S7_9CLOT</name>
<dbReference type="Proteomes" id="UP000184245">
    <property type="component" value="Unassembled WGS sequence"/>
</dbReference>
<evidence type="ECO:0000256" key="5">
    <source>
        <dbReference type="ARBA" id="ARBA00023277"/>
    </source>
</evidence>
<evidence type="ECO:0000256" key="4">
    <source>
        <dbReference type="ARBA" id="ARBA00022842"/>
    </source>
</evidence>